<keyword evidence="1" id="KW-0732">Signal</keyword>
<evidence type="ECO:0000313" key="3">
    <source>
        <dbReference type="Proteomes" id="UP000316968"/>
    </source>
</evidence>
<feature type="chain" id="PRO_5021495090" description="RHS repeat protein" evidence="1">
    <location>
        <begin position="28"/>
        <end position="238"/>
    </location>
</feature>
<protein>
    <recommendedName>
        <fullName evidence="4">RHS repeat protein</fullName>
    </recommendedName>
</protein>
<dbReference type="InterPro" id="IPR006530">
    <property type="entry name" value="YD"/>
</dbReference>
<keyword evidence="3" id="KW-1185">Reference proteome</keyword>
<organism evidence="2 3">
    <name type="scientific">Saccharibacillus brassicae</name>
    <dbReference type="NCBI Taxonomy" id="2583377"/>
    <lineage>
        <taxon>Bacteria</taxon>
        <taxon>Bacillati</taxon>
        <taxon>Bacillota</taxon>
        <taxon>Bacilli</taxon>
        <taxon>Bacillales</taxon>
        <taxon>Paenibacillaceae</taxon>
        <taxon>Saccharibacillus</taxon>
    </lineage>
</organism>
<gene>
    <name evidence="2" type="ORF">FFV09_13015</name>
</gene>
<dbReference type="EMBL" id="CP041217">
    <property type="protein sequence ID" value="QDH21684.1"/>
    <property type="molecule type" value="Genomic_DNA"/>
</dbReference>
<evidence type="ECO:0000256" key="1">
    <source>
        <dbReference type="SAM" id="SignalP"/>
    </source>
</evidence>
<feature type="signal peptide" evidence="1">
    <location>
        <begin position="1"/>
        <end position="27"/>
    </location>
</feature>
<dbReference type="OrthoDB" id="2589686at2"/>
<evidence type="ECO:0000313" key="2">
    <source>
        <dbReference type="EMBL" id="QDH21684.1"/>
    </source>
</evidence>
<sequence>MKFKGKKSTAVVLTLCMLTLVGSTIYAAEYRYDGLDRVASVEKEGRITSYTYDQGGNLLSATSAPASSAGPSSVLAGWTPYRTSGMQPRYATSAPDGSGVTAPGSATVTEQTYLPSASQVLVLNGPRPGGANIYRDLAVQGGTAYTYQGQVKAEQMKDAVVQVVVNYYDRANRMIRYDQILGLKQDTDWQAYQEKRMAPSDAVTARVHLQVVLLRANGQAKAGFMDRTFEPAAAEVGS</sequence>
<dbReference type="KEGG" id="saca:FFV09_13015"/>
<dbReference type="RefSeq" id="WP_141448229.1">
    <property type="nucleotide sequence ID" value="NZ_CP041217.1"/>
</dbReference>
<dbReference type="NCBIfam" id="TIGR01643">
    <property type="entry name" value="YD_repeat_2x"/>
    <property type="match status" value="1"/>
</dbReference>
<dbReference type="Pfam" id="PF05593">
    <property type="entry name" value="RHS_repeat"/>
    <property type="match status" value="1"/>
</dbReference>
<dbReference type="Proteomes" id="UP000316968">
    <property type="component" value="Chromosome"/>
</dbReference>
<evidence type="ECO:0008006" key="4">
    <source>
        <dbReference type="Google" id="ProtNLM"/>
    </source>
</evidence>
<name>A0A4Y6UX22_SACBS</name>
<dbReference type="AlphaFoldDB" id="A0A4Y6UX22"/>
<reference evidence="2 3" key="1">
    <citation type="submission" date="2019-06" db="EMBL/GenBank/DDBJ databases">
        <title>Saccharibacillus brassicae sp. nov., an endophytic bacterium isolated from Chinese cabbage seeds (Brassica pekinensis).</title>
        <authorList>
            <person name="Jiang L."/>
            <person name="Lee J."/>
            <person name="Kim S.W."/>
        </authorList>
    </citation>
    <scope>NUCLEOTIDE SEQUENCE [LARGE SCALE GENOMIC DNA]</scope>
    <source>
        <strain evidence="3">KCTC 43072 / ATSA2</strain>
    </source>
</reference>
<dbReference type="InterPro" id="IPR031325">
    <property type="entry name" value="RHS_repeat"/>
</dbReference>
<dbReference type="Gene3D" id="2.60.120.260">
    <property type="entry name" value="Galactose-binding domain-like"/>
    <property type="match status" value="1"/>
</dbReference>
<proteinExistence type="predicted"/>
<accession>A0A4Y6UX22</accession>